<dbReference type="Proteomes" id="UP000662939">
    <property type="component" value="Chromosome"/>
</dbReference>
<reference evidence="1" key="1">
    <citation type="submission" date="2021-02" db="EMBL/GenBank/DDBJ databases">
        <title>Natronoglycomyces albus gen. nov., sp. nov, a haloalkaliphilic actinobacterium from a soda solonchak soil.</title>
        <authorList>
            <person name="Sorokin D.Y."/>
            <person name="Khijniak T.V."/>
            <person name="Zakharycheva A.P."/>
            <person name="Boueva O.V."/>
            <person name="Ariskina E.V."/>
            <person name="Hahnke R.L."/>
            <person name="Bunk B."/>
            <person name="Sproer C."/>
            <person name="Schumann P."/>
            <person name="Evtushenko L.I."/>
            <person name="Kublanov I.V."/>
        </authorList>
    </citation>
    <scope>NUCLEOTIDE SEQUENCE</scope>
    <source>
        <strain evidence="1">DSM 106290</strain>
    </source>
</reference>
<keyword evidence="2" id="KW-1185">Reference proteome</keyword>
<dbReference type="AlphaFoldDB" id="A0A895XJT2"/>
<dbReference type="KEGG" id="nav:JQS30_01295"/>
<proteinExistence type="predicted"/>
<organism evidence="1 2">
    <name type="scientific">Natronoglycomyces albus</name>
    <dbReference type="NCBI Taxonomy" id="2811108"/>
    <lineage>
        <taxon>Bacteria</taxon>
        <taxon>Bacillati</taxon>
        <taxon>Actinomycetota</taxon>
        <taxon>Actinomycetes</taxon>
        <taxon>Glycomycetales</taxon>
        <taxon>Glycomycetaceae</taxon>
        <taxon>Natronoglycomyces</taxon>
    </lineage>
</organism>
<sequence>MSLTAALALSGCQMPLLNGGEATLQASPDFATESHHGSFSICSSGTYGIRLSDHDGVILGPHFALKVECLASMEEFDTSFRMDELLGLNEKLLQPATGYEYTLVQFAPHHTLQPSHPDESAFELSATLTIGEQVWEFEDGVPADGSSYLASAKPNAPVILEVTDSGRTQSIDLRSNNMEDAVDAYYQNWGWEGQTDWLEATAAAQASNGATIDNWNWKTRLEFSRGVYGEGRGWLVDDNDRQLLTIEFEWPRENQGAVWNLDPADAVSLGSNRIVDSGIVGNRDSGNWSYRTYFVTFDVAASERTFQYRFEPKGPITWAAEGVTLTVTENRHYSGGMVFQ</sequence>
<dbReference type="RefSeq" id="WP_213171604.1">
    <property type="nucleotide sequence ID" value="NZ_CP070496.1"/>
</dbReference>
<evidence type="ECO:0000313" key="1">
    <source>
        <dbReference type="EMBL" id="QSB05594.1"/>
    </source>
</evidence>
<accession>A0A895XJT2</accession>
<evidence type="ECO:0000313" key="2">
    <source>
        <dbReference type="Proteomes" id="UP000662939"/>
    </source>
</evidence>
<dbReference type="EMBL" id="CP070496">
    <property type="protein sequence ID" value="QSB05594.1"/>
    <property type="molecule type" value="Genomic_DNA"/>
</dbReference>
<name>A0A895XJT2_9ACTN</name>
<protein>
    <submittedName>
        <fullName evidence="1">Uncharacterized protein</fullName>
    </submittedName>
</protein>
<gene>
    <name evidence="1" type="ORF">JQS30_01295</name>
</gene>